<gene>
    <name evidence="2" type="ORF">Afe05nite_38520</name>
</gene>
<name>A0A919J218_9ACTN</name>
<proteinExistence type="predicted"/>
<dbReference type="AlphaFoldDB" id="A0A919J218"/>
<evidence type="ECO:0000313" key="2">
    <source>
        <dbReference type="EMBL" id="GIE12012.1"/>
    </source>
</evidence>
<protein>
    <recommendedName>
        <fullName evidence="1">Pyrrolo-quinoline quinone repeat domain-containing protein</fullName>
    </recommendedName>
</protein>
<dbReference type="Pfam" id="PF13360">
    <property type="entry name" value="PQQ_2"/>
    <property type="match status" value="2"/>
</dbReference>
<evidence type="ECO:0000259" key="1">
    <source>
        <dbReference type="Pfam" id="PF13360"/>
    </source>
</evidence>
<dbReference type="SUPFAM" id="SSF50998">
    <property type="entry name" value="Quinoprotein alcohol dehydrogenase-like"/>
    <property type="match status" value="1"/>
</dbReference>
<accession>A0A919J218</accession>
<organism evidence="2 3">
    <name type="scientific">Paractinoplanes ferrugineus</name>
    <dbReference type="NCBI Taxonomy" id="113564"/>
    <lineage>
        <taxon>Bacteria</taxon>
        <taxon>Bacillati</taxon>
        <taxon>Actinomycetota</taxon>
        <taxon>Actinomycetes</taxon>
        <taxon>Micromonosporales</taxon>
        <taxon>Micromonosporaceae</taxon>
        <taxon>Paractinoplanes</taxon>
    </lineage>
</organism>
<reference evidence="2" key="1">
    <citation type="submission" date="2021-01" db="EMBL/GenBank/DDBJ databases">
        <title>Whole genome shotgun sequence of Actinoplanes ferrugineus NBRC 15555.</title>
        <authorList>
            <person name="Komaki H."/>
            <person name="Tamura T."/>
        </authorList>
    </citation>
    <scope>NUCLEOTIDE SEQUENCE</scope>
    <source>
        <strain evidence="2">NBRC 15555</strain>
    </source>
</reference>
<dbReference type="InterPro" id="IPR018391">
    <property type="entry name" value="PQQ_b-propeller_rpt"/>
</dbReference>
<dbReference type="PANTHER" id="PTHR34512:SF30">
    <property type="entry name" value="OUTER MEMBRANE PROTEIN ASSEMBLY FACTOR BAMB"/>
    <property type="match status" value="1"/>
</dbReference>
<evidence type="ECO:0000313" key="3">
    <source>
        <dbReference type="Proteomes" id="UP000598174"/>
    </source>
</evidence>
<keyword evidence="3" id="KW-1185">Reference proteome</keyword>
<dbReference type="Proteomes" id="UP000598174">
    <property type="component" value="Unassembled WGS sequence"/>
</dbReference>
<dbReference type="InterPro" id="IPR015943">
    <property type="entry name" value="WD40/YVTN_repeat-like_dom_sf"/>
</dbReference>
<dbReference type="PANTHER" id="PTHR34512">
    <property type="entry name" value="CELL SURFACE PROTEIN"/>
    <property type="match status" value="1"/>
</dbReference>
<dbReference type="InterPro" id="IPR002372">
    <property type="entry name" value="PQQ_rpt_dom"/>
</dbReference>
<dbReference type="EMBL" id="BOMM01000035">
    <property type="protein sequence ID" value="GIE12012.1"/>
    <property type="molecule type" value="Genomic_DNA"/>
</dbReference>
<dbReference type="InterPro" id="IPR011047">
    <property type="entry name" value="Quinoprotein_ADH-like_sf"/>
</dbReference>
<feature type="domain" description="Pyrrolo-quinoline quinone repeat" evidence="1">
    <location>
        <begin position="217"/>
        <end position="346"/>
    </location>
</feature>
<comment type="caution">
    <text evidence="2">The sequence shown here is derived from an EMBL/GenBank/DDBJ whole genome shotgun (WGS) entry which is preliminary data.</text>
</comment>
<feature type="domain" description="Pyrrolo-quinoline quinone repeat" evidence="1">
    <location>
        <begin position="51"/>
        <end position="156"/>
    </location>
</feature>
<dbReference type="SMART" id="SM00564">
    <property type="entry name" value="PQQ"/>
    <property type="match status" value="4"/>
</dbReference>
<dbReference type="Gene3D" id="2.130.10.10">
    <property type="entry name" value="YVTN repeat-like/Quinoprotein amine dehydrogenase"/>
    <property type="match status" value="1"/>
</dbReference>
<sequence>MVLSFALAVAPVTSADAAGSVGWEHPGFDAEDSYYNPAESAVNAATIDGLTQRWSVKLRDSDASCGGFMPPIVAGGRVIATDELGISAYQAFTGTPAWRFNWDDPMDSDAAVMAVSGNTLVAADGDCNSNSDPDGRLLALDLSTGKVRWQLESDMPIHSVVVDKGMVVISGESPSDETATTGYRVSDGKQVWKRVDFIGSAVSADGRTLATNGNTTSALSVTTGALLWTKPGVWQAQAATPDAARFLVTNGTAMSAVNATSGAVMWTAKGKASESVATDGRRVYRTEDQTVDALTASTGRPLWSRRLPTPAGQPVRAGGLLYTGGPVLSPTTGAILTQATPLAGRQIPTGGRLYILNDGELSSFAP</sequence>